<dbReference type="KEGG" id="gtt:GUITHDRAFT_165177"/>
<accession>L1IQI6</accession>
<sequence length="360" mass="40067">MLGLLKMMPVTLVCLLITVHAAQGYKCFEGQVTYCGINADGGAVAPPGKNYYVEGQNWACTDPGSNMDPTFIAPNCWDQQSCSNLQTDPYDDAFNMSHQQPYDYVGNIAYIGELTNTSLSCPADVPACGLQTTLREAKHANGQHRDCEQCYTRFRYSADIGAIYWNVWQIQKKCVEPGTPCNNTACYCTVDAPYYQGELHIPDGNGGYTIQNGSQYCSVWAKSACRRKVFKCVFHLADYVVTTFQDYEIKFCSIGPDTPECSGCVACKHDDCLYPVIHASKAIDPKTDYKNASNYNCSMELCGEAPRTCWNETCIYTDDCWPKCDPTLFHKRIGWANMGFYVPASGARVLIEEVFSRCNG</sequence>
<feature type="chain" id="PRO_5008770280" evidence="1">
    <location>
        <begin position="25"/>
        <end position="360"/>
    </location>
</feature>
<reference evidence="4" key="2">
    <citation type="submission" date="2012-11" db="EMBL/GenBank/DDBJ databases">
        <authorList>
            <person name="Kuo A."/>
            <person name="Curtis B.A."/>
            <person name="Tanifuji G."/>
            <person name="Burki F."/>
            <person name="Gruber A."/>
            <person name="Irimia M."/>
            <person name="Maruyama S."/>
            <person name="Arias M.C."/>
            <person name="Ball S.G."/>
            <person name="Gile G.H."/>
            <person name="Hirakawa Y."/>
            <person name="Hopkins J.F."/>
            <person name="Rensing S.A."/>
            <person name="Schmutz J."/>
            <person name="Symeonidi A."/>
            <person name="Elias M."/>
            <person name="Eveleigh R.J."/>
            <person name="Herman E.K."/>
            <person name="Klute M.J."/>
            <person name="Nakayama T."/>
            <person name="Obornik M."/>
            <person name="Reyes-Prieto A."/>
            <person name="Armbrust E.V."/>
            <person name="Aves S.J."/>
            <person name="Beiko R.G."/>
            <person name="Coutinho P."/>
            <person name="Dacks J.B."/>
            <person name="Durnford D.G."/>
            <person name="Fast N.M."/>
            <person name="Green B.R."/>
            <person name="Grisdale C."/>
            <person name="Hempe F."/>
            <person name="Henrissat B."/>
            <person name="Hoppner M.P."/>
            <person name="Ishida K.-I."/>
            <person name="Kim E."/>
            <person name="Koreny L."/>
            <person name="Kroth P.G."/>
            <person name="Liu Y."/>
            <person name="Malik S.-B."/>
            <person name="Maier U.G."/>
            <person name="McRose D."/>
            <person name="Mock T."/>
            <person name="Neilson J.A."/>
            <person name="Onodera N.T."/>
            <person name="Poole A.M."/>
            <person name="Pritham E.J."/>
            <person name="Richards T.A."/>
            <person name="Rocap G."/>
            <person name="Roy S.W."/>
            <person name="Sarai C."/>
            <person name="Schaack S."/>
            <person name="Shirato S."/>
            <person name="Slamovits C.H."/>
            <person name="Spencer D.F."/>
            <person name="Suzuki S."/>
            <person name="Worden A.Z."/>
            <person name="Zauner S."/>
            <person name="Barry K."/>
            <person name="Bell C."/>
            <person name="Bharti A.K."/>
            <person name="Crow J.A."/>
            <person name="Grimwood J."/>
            <person name="Kramer R."/>
            <person name="Lindquist E."/>
            <person name="Lucas S."/>
            <person name="Salamov A."/>
            <person name="McFadden G.I."/>
            <person name="Lane C.E."/>
            <person name="Keeling P.J."/>
            <person name="Gray M.W."/>
            <person name="Grigoriev I.V."/>
            <person name="Archibald J.M."/>
        </authorList>
    </citation>
    <scope>NUCLEOTIDE SEQUENCE</scope>
    <source>
        <strain evidence="4">CCMP2712</strain>
    </source>
</reference>
<dbReference type="RefSeq" id="XP_005825498.1">
    <property type="nucleotide sequence ID" value="XM_005825441.1"/>
</dbReference>
<reference evidence="2 4" key="1">
    <citation type="journal article" date="2012" name="Nature">
        <title>Algal genomes reveal evolutionary mosaicism and the fate of nucleomorphs.</title>
        <authorList>
            <consortium name="DOE Joint Genome Institute"/>
            <person name="Curtis B.A."/>
            <person name="Tanifuji G."/>
            <person name="Burki F."/>
            <person name="Gruber A."/>
            <person name="Irimia M."/>
            <person name="Maruyama S."/>
            <person name="Arias M.C."/>
            <person name="Ball S.G."/>
            <person name="Gile G.H."/>
            <person name="Hirakawa Y."/>
            <person name="Hopkins J.F."/>
            <person name="Kuo A."/>
            <person name="Rensing S.A."/>
            <person name="Schmutz J."/>
            <person name="Symeonidi A."/>
            <person name="Elias M."/>
            <person name="Eveleigh R.J."/>
            <person name="Herman E.K."/>
            <person name="Klute M.J."/>
            <person name="Nakayama T."/>
            <person name="Obornik M."/>
            <person name="Reyes-Prieto A."/>
            <person name="Armbrust E.V."/>
            <person name="Aves S.J."/>
            <person name="Beiko R.G."/>
            <person name="Coutinho P."/>
            <person name="Dacks J.B."/>
            <person name="Durnford D.G."/>
            <person name="Fast N.M."/>
            <person name="Green B.R."/>
            <person name="Grisdale C.J."/>
            <person name="Hempel F."/>
            <person name="Henrissat B."/>
            <person name="Hoppner M.P."/>
            <person name="Ishida K."/>
            <person name="Kim E."/>
            <person name="Koreny L."/>
            <person name="Kroth P.G."/>
            <person name="Liu Y."/>
            <person name="Malik S.B."/>
            <person name="Maier U.G."/>
            <person name="McRose D."/>
            <person name="Mock T."/>
            <person name="Neilson J.A."/>
            <person name="Onodera N.T."/>
            <person name="Poole A.M."/>
            <person name="Pritham E.J."/>
            <person name="Richards T.A."/>
            <person name="Rocap G."/>
            <person name="Roy S.W."/>
            <person name="Sarai C."/>
            <person name="Schaack S."/>
            <person name="Shirato S."/>
            <person name="Slamovits C.H."/>
            <person name="Spencer D.F."/>
            <person name="Suzuki S."/>
            <person name="Worden A.Z."/>
            <person name="Zauner S."/>
            <person name="Barry K."/>
            <person name="Bell C."/>
            <person name="Bharti A.K."/>
            <person name="Crow J.A."/>
            <person name="Grimwood J."/>
            <person name="Kramer R."/>
            <person name="Lindquist E."/>
            <person name="Lucas S."/>
            <person name="Salamov A."/>
            <person name="McFadden G.I."/>
            <person name="Lane C.E."/>
            <person name="Keeling P.J."/>
            <person name="Gray M.W."/>
            <person name="Grigoriev I.V."/>
            <person name="Archibald J.M."/>
        </authorList>
    </citation>
    <scope>NUCLEOTIDE SEQUENCE</scope>
    <source>
        <strain evidence="2 4">CCMP2712</strain>
    </source>
</reference>
<dbReference type="PaxDb" id="55529-EKX38518"/>
<evidence type="ECO:0000313" key="4">
    <source>
        <dbReference type="Proteomes" id="UP000011087"/>
    </source>
</evidence>
<protein>
    <submittedName>
        <fullName evidence="2 3">Uncharacterized protein</fullName>
    </submittedName>
</protein>
<dbReference type="Proteomes" id="UP000011087">
    <property type="component" value="Unassembled WGS sequence"/>
</dbReference>
<dbReference type="EMBL" id="JH993047">
    <property type="protein sequence ID" value="EKX38518.1"/>
    <property type="molecule type" value="Genomic_DNA"/>
</dbReference>
<dbReference type="AlphaFoldDB" id="L1IQI6"/>
<evidence type="ECO:0000256" key="1">
    <source>
        <dbReference type="SAM" id="SignalP"/>
    </source>
</evidence>
<dbReference type="GeneID" id="17295289"/>
<dbReference type="EnsemblProtists" id="EKX38518">
    <property type="protein sequence ID" value="EKX38518"/>
    <property type="gene ID" value="GUITHDRAFT_165177"/>
</dbReference>
<organism evidence="2">
    <name type="scientific">Guillardia theta (strain CCMP2712)</name>
    <name type="common">Cryptophyte</name>
    <dbReference type="NCBI Taxonomy" id="905079"/>
    <lineage>
        <taxon>Eukaryota</taxon>
        <taxon>Cryptophyceae</taxon>
        <taxon>Pyrenomonadales</taxon>
        <taxon>Geminigeraceae</taxon>
        <taxon>Guillardia</taxon>
    </lineage>
</organism>
<keyword evidence="4" id="KW-1185">Reference proteome</keyword>
<proteinExistence type="predicted"/>
<feature type="signal peptide" evidence="1">
    <location>
        <begin position="1"/>
        <end position="24"/>
    </location>
</feature>
<reference evidence="3" key="3">
    <citation type="submission" date="2015-06" db="UniProtKB">
        <authorList>
            <consortium name="EnsemblProtists"/>
        </authorList>
    </citation>
    <scope>IDENTIFICATION</scope>
</reference>
<evidence type="ECO:0000313" key="3">
    <source>
        <dbReference type="EnsemblProtists" id="EKX38518"/>
    </source>
</evidence>
<name>L1IQI6_GUITC</name>
<gene>
    <name evidence="2" type="ORF">GUITHDRAFT_165177</name>
</gene>
<keyword evidence="1" id="KW-0732">Signal</keyword>
<dbReference type="HOGENOM" id="CLU_770406_0_0_1"/>
<evidence type="ECO:0000313" key="2">
    <source>
        <dbReference type="EMBL" id="EKX38518.1"/>
    </source>
</evidence>